<feature type="transmembrane region" description="Helical" evidence="7">
    <location>
        <begin position="176"/>
        <end position="194"/>
    </location>
</feature>
<evidence type="ECO:0000256" key="2">
    <source>
        <dbReference type="ARBA" id="ARBA00022448"/>
    </source>
</evidence>
<dbReference type="Proteomes" id="UP000187408">
    <property type="component" value="Unassembled WGS sequence"/>
</dbReference>
<dbReference type="SUPFAM" id="SSF160240">
    <property type="entry name" value="Cation efflux protein cytoplasmic domain-like"/>
    <property type="match status" value="1"/>
</dbReference>
<feature type="transmembrane region" description="Helical" evidence="7">
    <location>
        <begin position="7"/>
        <end position="28"/>
    </location>
</feature>
<feature type="domain" description="Cation efflux protein transmembrane" evidence="8">
    <location>
        <begin position="9"/>
        <end position="202"/>
    </location>
</feature>
<evidence type="ECO:0000256" key="3">
    <source>
        <dbReference type="ARBA" id="ARBA00022475"/>
    </source>
</evidence>
<gene>
    <name evidence="10" type="ORF">BLW93_07510</name>
</gene>
<name>A0A1R1MJM8_9BACT</name>
<comment type="caution">
    <text evidence="10">The sequence shown here is derived from an EMBL/GenBank/DDBJ whole genome shotgun (WGS) entry which is preliminary data.</text>
</comment>
<evidence type="ECO:0000256" key="1">
    <source>
        <dbReference type="ARBA" id="ARBA00004141"/>
    </source>
</evidence>
<evidence type="ECO:0000313" key="11">
    <source>
        <dbReference type="Proteomes" id="UP000187408"/>
    </source>
</evidence>
<dbReference type="PANTHER" id="PTHR43840">
    <property type="entry name" value="MITOCHONDRIAL METAL TRANSPORTER 1-RELATED"/>
    <property type="match status" value="1"/>
</dbReference>
<dbReference type="Gene3D" id="1.20.1510.10">
    <property type="entry name" value="Cation efflux protein transmembrane domain"/>
    <property type="match status" value="1"/>
</dbReference>
<dbReference type="Pfam" id="PF16916">
    <property type="entry name" value="ZT_dimer"/>
    <property type="match status" value="1"/>
</dbReference>
<dbReference type="RefSeq" id="WP_076713477.1">
    <property type="nucleotide sequence ID" value="NZ_MOEN01000033.1"/>
</dbReference>
<evidence type="ECO:0000259" key="9">
    <source>
        <dbReference type="Pfam" id="PF16916"/>
    </source>
</evidence>
<evidence type="ECO:0000256" key="4">
    <source>
        <dbReference type="ARBA" id="ARBA00022692"/>
    </source>
</evidence>
<dbReference type="InterPro" id="IPR027469">
    <property type="entry name" value="Cation_efflux_TMD_sf"/>
</dbReference>
<dbReference type="EMBL" id="MOEN01000033">
    <property type="protein sequence ID" value="OMH40011.1"/>
    <property type="molecule type" value="Genomic_DNA"/>
</dbReference>
<feature type="transmembrane region" description="Helical" evidence="7">
    <location>
        <begin position="75"/>
        <end position="97"/>
    </location>
</feature>
<sequence length="301" mass="33144">MSLQKKATVIASSVAAVLVVIKLFVGIVSGSVSVLASAIDSILDIFVSLFNYFAIHNAEKPPSEKFNYGLGKIEALAAVIEGLIITVSGIFIMYQGIMKIIHNKPVTHLGTSLIVMIVSIVLTGGLVLFLEYVAKKTGNLVVKSDALHYKTDLLSNSAVLLSLAIVYFTKFYAIDGFFGIAIAFYIIYSAYELIKEGILILMDVALEDETVEKIVQIIESTPKVTSYHFLKTRKAGPFNFVDVHLVFNPEISLKEAHDISDQVEKRIKQIDPDKRWEVTIHLDPTDDSCLHDTDGCSEGEK</sequence>
<evidence type="ECO:0000259" key="8">
    <source>
        <dbReference type="Pfam" id="PF01545"/>
    </source>
</evidence>
<keyword evidence="5 7" id="KW-1133">Transmembrane helix</keyword>
<dbReference type="InterPro" id="IPR036837">
    <property type="entry name" value="Cation_efflux_CTD_sf"/>
</dbReference>
<dbReference type="PANTHER" id="PTHR43840:SF41">
    <property type="entry name" value="CATION-EFFLUX PUMP FIEF"/>
    <property type="match status" value="1"/>
</dbReference>
<dbReference type="GO" id="GO:0006882">
    <property type="term" value="P:intracellular zinc ion homeostasis"/>
    <property type="evidence" value="ECO:0007669"/>
    <property type="project" value="TreeGrafter"/>
</dbReference>
<dbReference type="InterPro" id="IPR027470">
    <property type="entry name" value="Cation_efflux_CTD"/>
</dbReference>
<dbReference type="SUPFAM" id="SSF161111">
    <property type="entry name" value="Cation efflux protein transmembrane domain-like"/>
    <property type="match status" value="1"/>
</dbReference>
<feature type="transmembrane region" description="Helical" evidence="7">
    <location>
        <begin position="153"/>
        <end position="170"/>
    </location>
</feature>
<feature type="domain" description="Cation efflux protein cytoplasmic" evidence="9">
    <location>
        <begin position="206"/>
        <end position="284"/>
    </location>
</feature>
<dbReference type="GO" id="GO:0015093">
    <property type="term" value="F:ferrous iron transmembrane transporter activity"/>
    <property type="evidence" value="ECO:0007669"/>
    <property type="project" value="TreeGrafter"/>
</dbReference>
<dbReference type="GO" id="GO:0005886">
    <property type="term" value="C:plasma membrane"/>
    <property type="evidence" value="ECO:0007669"/>
    <property type="project" value="TreeGrafter"/>
</dbReference>
<keyword evidence="2" id="KW-0813">Transport</keyword>
<dbReference type="GO" id="GO:0015086">
    <property type="term" value="F:cadmium ion transmembrane transporter activity"/>
    <property type="evidence" value="ECO:0007669"/>
    <property type="project" value="TreeGrafter"/>
</dbReference>
<accession>A0A1R1MJM8</accession>
<dbReference type="InterPro" id="IPR002524">
    <property type="entry name" value="Cation_efflux"/>
</dbReference>
<dbReference type="AlphaFoldDB" id="A0A1R1MJM8"/>
<feature type="transmembrane region" description="Helical" evidence="7">
    <location>
        <begin position="34"/>
        <end position="54"/>
    </location>
</feature>
<dbReference type="Gene3D" id="3.30.70.1350">
    <property type="entry name" value="Cation efflux protein, cytoplasmic domain"/>
    <property type="match status" value="1"/>
</dbReference>
<evidence type="ECO:0000313" key="10">
    <source>
        <dbReference type="EMBL" id="OMH40011.1"/>
    </source>
</evidence>
<keyword evidence="3" id="KW-1003">Cell membrane</keyword>
<dbReference type="InterPro" id="IPR050291">
    <property type="entry name" value="CDF_Transporter"/>
</dbReference>
<dbReference type="OrthoDB" id="9806522at2"/>
<dbReference type="STRING" id="1914305.BLW93_07510"/>
<keyword evidence="11" id="KW-1185">Reference proteome</keyword>
<reference evidence="10 11" key="1">
    <citation type="submission" date="2016-10" db="EMBL/GenBank/DDBJ databases">
        <title>Genome sequence of a sulfur-reducing bacterium Desulfurobacterium indicum K6013.</title>
        <authorList>
            <person name="Cao J."/>
            <person name="Shao Z."/>
            <person name="Alain K."/>
            <person name="Jebbar M."/>
        </authorList>
    </citation>
    <scope>NUCLEOTIDE SEQUENCE [LARGE SCALE GENOMIC DNA]</scope>
    <source>
        <strain evidence="10 11">K6013</strain>
    </source>
</reference>
<feature type="transmembrane region" description="Helical" evidence="7">
    <location>
        <begin position="109"/>
        <end position="133"/>
    </location>
</feature>
<dbReference type="GO" id="GO:0015341">
    <property type="term" value="F:zinc efflux antiporter activity"/>
    <property type="evidence" value="ECO:0007669"/>
    <property type="project" value="TreeGrafter"/>
</dbReference>
<proteinExistence type="predicted"/>
<dbReference type="InterPro" id="IPR058533">
    <property type="entry name" value="Cation_efflux_TM"/>
</dbReference>
<evidence type="ECO:0000256" key="6">
    <source>
        <dbReference type="ARBA" id="ARBA00023136"/>
    </source>
</evidence>
<evidence type="ECO:0000256" key="7">
    <source>
        <dbReference type="SAM" id="Phobius"/>
    </source>
</evidence>
<keyword evidence="6 7" id="KW-0472">Membrane</keyword>
<keyword evidence="4 7" id="KW-0812">Transmembrane</keyword>
<protein>
    <submittedName>
        <fullName evidence="10">Cation-efflux pump</fullName>
    </submittedName>
</protein>
<dbReference type="Pfam" id="PF01545">
    <property type="entry name" value="Cation_efflux"/>
    <property type="match status" value="1"/>
</dbReference>
<evidence type="ECO:0000256" key="5">
    <source>
        <dbReference type="ARBA" id="ARBA00022989"/>
    </source>
</evidence>
<organism evidence="10 11">
    <name type="scientific">Desulfurobacterium indicum</name>
    <dbReference type="NCBI Taxonomy" id="1914305"/>
    <lineage>
        <taxon>Bacteria</taxon>
        <taxon>Pseudomonadati</taxon>
        <taxon>Aquificota</taxon>
        <taxon>Aquificia</taxon>
        <taxon>Desulfurobacteriales</taxon>
        <taxon>Desulfurobacteriaceae</taxon>
        <taxon>Desulfurobacterium</taxon>
    </lineage>
</organism>
<comment type="subcellular location">
    <subcellularLocation>
        <location evidence="1">Membrane</location>
        <topology evidence="1">Multi-pass membrane protein</topology>
    </subcellularLocation>
</comment>
<dbReference type="NCBIfam" id="TIGR01297">
    <property type="entry name" value="CDF"/>
    <property type="match status" value="1"/>
</dbReference>